<comment type="similarity">
    <text evidence="6">Belongs to the MIP/aquaporin (TC 1.A.8) family.</text>
</comment>
<keyword evidence="5 7" id="KW-0472">Membrane</keyword>
<keyword evidence="9" id="KW-1185">Reference proteome</keyword>
<comment type="caution">
    <text evidence="8">The sequence shown here is derived from an EMBL/GenBank/DDBJ whole genome shotgun (WGS) entry which is preliminary data.</text>
</comment>
<organism evidence="8 9">
    <name type="scientific">Stappia albiluteola</name>
    <dbReference type="NCBI Taxonomy" id="2758565"/>
    <lineage>
        <taxon>Bacteria</taxon>
        <taxon>Pseudomonadati</taxon>
        <taxon>Pseudomonadota</taxon>
        <taxon>Alphaproteobacteria</taxon>
        <taxon>Hyphomicrobiales</taxon>
        <taxon>Stappiaceae</taxon>
        <taxon>Stappia</taxon>
    </lineage>
</organism>
<feature type="transmembrane region" description="Helical" evidence="7">
    <location>
        <begin position="12"/>
        <end position="31"/>
    </location>
</feature>
<evidence type="ECO:0000256" key="1">
    <source>
        <dbReference type="ARBA" id="ARBA00004141"/>
    </source>
</evidence>
<evidence type="ECO:0000256" key="7">
    <source>
        <dbReference type="SAM" id="Phobius"/>
    </source>
</evidence>
<name>A0A839ACK0_9HYPH</name>
<accession>A0A839ACK0</accession>
<feature type="transmembrane region" description="Helical" evidence="7">
    <location>
        <begin position="152"/>
        <end position="177"/>
    </location>
</feature>
<reference evidence="8 9" key="1">
    <citation type="submission" date="2020-07" db="EMBL/GenBank/DDBJ databases">
        <title>Stappia sp., F7233, whole genome shotgun sequencing project.</title>
        <authorList>
            <person name="Jiang S."/>
            <person name="Liu Z.W."/>
            <person name="Du Z.J."/>
        </authorList>
    </citation>
    <scope>NUCLEOTIDE SEQUENCE [LARGE SCALE GENOMIC DNA]</scope>
    <source>
        <strain evidence="8 9">F7233</strain>
    </source>
</reference>
<evidence type="ECO:0000256" key="6">
    <source>
        <dbReference type="RuleBase" id="RU000477"/>
    </source>
</evidence>
<feature type="transmembrane region" description="Helical" evidence="7">
    <location>
        <begin position="127"/>
        <end position="145"/>
    </location>
</feature>
<dbReference type="PRINTS" id="PR00783">
    <property type="entry name" value="MINTRINSICP"/>
</dbReference>
<proteinExistence type="inferred from homology"/>
<dbReference type="SUPFAM" id="SSF81338">
    <property type="entry name" value="Aquaporin-like"/>
    <property type="match status" value="1"/>
</dbReference>
<dbReference type="PANTHER" id="PTHR45724">
    <property type="entry name" value="AQUAPORIN NIP2-1"/>
    <property type="match status" value="1"/>
</dbReference>
<sequence length="227" mass="23302">MSAFDLPRRLAAEALGTAMLVGTVVGSGIMADRLSDDAAISLIGNTIPTGAILVVLITMLGPVSGAHFNPAVTLVFWLRREVSAAGAAAYVVAQVLGGLGGTVVAHLMFELAPLQASLTVRTGGGQWLAEGIATFGLVAAILAGIRFRAAAVPWLVGLYITAAYWFTASTSFANPAVAIARSVTDTFSGIRPVDLPAFIACEIAGALIATALMGWLLRPAVRQALAE</sequence>
<keyword evidence="3 6" id="KW-0812">Transmembrane</keyword>
<dbReference type="Gene3D" id="1.20.1080.10">
    <property type="entry name" value="Glycerol uptake facilitator protein"/>
    <property type="match status" value="2"/>
</dbReference>
<evidence type="ECO:0000313" key="9">
    <source>
        <dbReference type="Proteomes" id="UP000541109"/>
    </source>
</evidence>
<dbReference type="InterPro" id="IPR023271">
    <property type="entry name" value="Aquaporin-like"/>
</dbReference>
<evidence type="ECO:0000256" key="4">
    <source>
        <dbReference type="ARBA" id="ARBA00022989"/>
    </source>
</evidence>
<gene>
    <name evidence="8" type="ORF">H2509_08785</name>
</gene>
<dbReference type="RefSeq" id="WP_182164406.1">
    <property type="nucleotide sequence ID" value="NZ_JACFXV010000048.1"/>
</dbReference>
<dbReference type="PANTHER" id="PTHR45724:SF13">
    <property type="entry name" value="AQUAPORIN NIP1-1-RELATED"/>
    <property type="match status" value="1"/>
</dbReference>
<keyword evidence="4 7" id="KW-1133">Transmembrane helix</keyword>
<evidence type="ECO:0000313" key="8">
    <source>
        <dbReference type="EMBL" id="MBA5777221.1"/>
    </source>
</evidence>
<dbReference type="GO" id="GO:0015267">
    <property type="term" value="F:channel activity"/>
    <property type="evidence" value="ECO:0007669"/>
    <property type="project" value="InterPro"/>
</dbReference>
<dbReference type="InterPro" id="IPR000425">
    <property type="entry name" value="MIP"/>
</dbReference>
<keyword evidence="2 6" id="KW-0813">Transport</keyword>
<comment type="subcellular location">
    <subcellularLocation>
        <location evidence="1">Membrane</location>
        <topology evidence="1">Multi-pass membrane protein</topology>
    </subcellularLocation>
</comment>
<dbReference type="InterPro" id="IPR034294">
    <property type="entry name" value="Aquaporin_transptr"/>
</dbReference>
<dbReference type="Proteomes" id="UP000541109">
    <property type="component" value="Unassembled WGS sequence"/>
</dbReference>
<dbReference type="GO" id="GO:0016020">
    <property type="term" value="C:membrane"/>
    <property type="evidence" value="ECO:0007669"/>
    <property type="project" value="UniProtKB-SubCell"/>
</dbReference>
<feature type="transmembrane region" description="Helical" evidence="7">
    <location>
        <begin position="197"/>
        <end position="217"/>
    </location>
</feature>
<feature type="transmembrane region" description="Helical" evidence="7">
    <location>
        <begin position="51"/>
        <end position="78"/>
    </location>
</feature>
<dbReference type="AlphaFoldDB" id="A0A839ACK0"/>
<dbReference type="Pfam" id="PF00230">
    <property type="entry name" value="MIP"/>
    <property type="match status" value="1"/>
</dbReference>
<dbReference type="EMBL" id="JACFXV010000048">
    <property type="protein sequence ID" value="MBA5777221.1"/>
    <property type="molecule type" value="Genomic_DNA"/>
</dbReference>
<evidence type="ECO:0000256" key="5">
    <source>
        <dbReference type="ARBA" id="ARBA00023136"/>
    </source>
</evidence>
<evidence type="ECO:0000256" key="2">
    <source>
        <dbReference type="ARBA" id="ARBA00022448"/>
    </source>
</evidence>
<protein>
    <submittedName>
        <fullName evidence="8">Aquaporin family protein</fullName>
    </submittedName>
</protein>
<feature type="transmembrane region" description="Helical" evidence="7">
    <location>
        <begin position="85"/>
        <end position="107"/>
    </location>
</feature>
<evidence type="ECO:0000256" key="3">
    <source>
        <dbReference type="ARBA" id="ARBA00022692"/>
    </source>
</evidence>